<accession>A0A166VW34</accession>
<protein>
    <submittedName>
        <fullName evidence="1">Alpha/beta-hydrolase</fullName>
    </submittedName>
</protein>
<dbReference type="InterPro" id="IPR029058">
    <property type="entry name" value="AB_hydrolase_fold"/>
</dbReference>
<dbReference type="SUPFAM" id="SSF53474">
    <property type="entry name" value="alpha/beta-Hydrolases"/>
    <property type="match status" value="1"/>
</dbReference>
<dbReference type="PANTHER" id="PTHR37574">
    <property type="entry name" value="LIPASE B"/>
    <property type="match status" value="1"/>
</dbReference>
<dbReference type="PANTHER" id="PTHR37574:SF1">
    <property type="entry name" value="LIPASE B"/>
    <property type="match status" value="1"/>
</dbReference>
<gene>
    <name evidence="1" type="ORF">FIBSPDRAFT_721781</name>
</gene>
<dbReference type="EMBL" id="KV417483">
    <property type="protein sequence ID" value="KZP33120.1"/>
    <property type="molecule type" value="Genomic_DNA"/>
</dbReference>
<dbReference type="AlphaFoldDB" id="A0A166VW34"/>
<evidence type="ECO:0000313" key="2">
    <source>
        <dbReference type="Proteomes" id="UP000076532"/>
    </source>
</evidence>
<dbReference type="InterPro" id="IPR053228">
    <property type="entry name" value="Stereospecific_Lipase"/>
</dbReference>
<sequence length="296" mass="30741">MGHVAALPDPTVDVRASTYIDPPYSVSSTQLTASLTCPRGVEGKAGGVVLLVHGTGSTGAQTWAKGPYNTILPTYGAGYDICWVTLPGNSLGNAAISAEYVAYNIKALASQSKTGKVYVIGHSQGAGLNIPWPLDFFPSTQALVAGFVALSGDFRGTSLGGAICFGITLAEGVCASSIWQQAQNSSYLLAQFQGSSQAIVGTTSIFTNNDEVIPPEPYDSTLAGASNILIQDACGPLKIVDHFDAPFDSGYFGLALDAITHGGVANASRFDKSYCSGYPNATLCVHRPETDSRQAS</sequence>
<dbReference type="Proteomes" id="UP000076532">
    <property type="component" value="Unassembled WGS sequence"/>
</dbReference>
<organism evidence="1 2">
    <name type="scientific">Athelia psychrophila</name>
    <dbReference type="NCBI Taxonomy" id="1759441"/>
    <lineage>
        <taxon>Eukaryota</taxon>
        <taxon>Fungi</taxon>
        <taxon>Dikarya</taxon>
        <taxon>Basidiomycota</taxon>
        <taxon>Agaricomycotina</taxon>
        <taxon>Agaricomycetes</taxon>
        <taxon>Agaricomycetidae</taxon>
        <taxon>Atheliales</taxon>
        <taxon>Atheliaceae</taxon>
        <taxon>Athelia</taxon>
    </lineage>
</organism>
<dbReference type="Gene3D" id="3.40.50.1820">
    <property type="entry name" value="alpha/beta hydrolase"/>
    <property type="match status" value="1"/>
</dbReference>
<keyword evidence="2" id="KW-1185">Reference proteome</keyword>
<dbReference type="OrthoDB" id="4605274at2759"/>
<reference evidence="1 2" key="1">
    <citation type="journal article" date="2016" name="Mol. Biol. Evol.">
        <title>Comparative Genomics of Early-Diverging Mushroom-Forming Fungi Provides Insights into the Origins of Lignocellulose Decay Capabilities.</title>
        <authorList>
            <person name="Nagy L.G."/>
            <person name="Riley R."/>
            <person name="Tritt A."/>
            <person name="Adam C."/>
            <person name="Daum C."/>
            <person name="Floudas D."/>
            <person name="Sun H."/>
            <person name="Yadav J.S."/>
            <person name="Pangilinan J."/>
            <person name="Larsson K.H."/>
            <person name="Matsuura K."/>
            <person name="Barry K."/>
            <person name="Labutti K."/>
            <person name="Kuo R."/>
            <person name="Ohm R.A."/>
            <person name="Bhattacharya S.S."/>
            <person name="Shirouzu T."/>
            <person name="Yoshinaga Y."/>
            <person name="Martin F.M."/>
            <person name="Grigoriev I.V."/>
            <person name="Hibbett D.S."/>
        </authorList>
    </citation>
    <scope>NUCLEOTIDE SEQUENCE [LARGE SCALE GENOMIC DNA]</scope>
    <source>
        <strain evidence="1 2">CBS 109695</strain>
    </source>
</reference>
<dbReference type="STRING" id="436010.A0A166VW34"/>
<proteinExistence type="predicted"/>
<name>A0A166VW34_9AGAM</name>
<evidence type="ECO:0000313" key="1">
    <source>
        <dbReference type="EMBL" id="KZP33120.1"/>
    </source>
</evidence>